<dbReference type="OrthoDB" id="112132at2"/>
<organism evidence="5 6">
    <name type="scientific">Granulicella sibirica</name>
    <dbReference type="NCBI Taxonomy" id="2479048"/>
    <lineage>
        <taxon>Bacteria</taxon>
        <taxon>Pseudomonadati</taxon>
        <taxon>Acidobacteriota</taxon>
        <taxon>Terriglobia</taxon>
        <taxon>Terriglobales</taxon>
        <taxon>Acidobacteriaceae</taxon>
        <taxon>Granulicella</taxon>
    </lineage>
</organism>
<dbReference type="EMBL" id="RDSM01000001">
    <property type="protein sequence ID" value="RXH57087.1"/>
    <property type="molecule type" value="Genomic_DNA"/>
</dbReference>
<evidence type="ECO:0000256" key="4">
    <source>
        <dbReference type="SAM" id="Phobius"/>
    </source>
</evidence>
<evidence type="ECO:0000313" key="6">
    <source>
        <dbReference type="Proteomes" id="UP000289437"/>
    </source>
</evidence>
<dbReference type="PROSITE" id="PS50005">
    <property type="entry name" value="TPR"/>
    <property type="match status" value="2"/>
</dbReference>
<keyword evidence="4" id="KW-0472">Membrane</keyword>
<dbReference type="InterPro" id="IPR050498">
    <property type="entry name" value="Ycf3"/>
</dbReference>
<evidence type="ECO:0000313" key="5">
    <source>
        <dbReference type="EMBL" id="RXH57087.1"/>
    </source>
</evidence>
<dbReference type="RefSeq" id="WP_161570792.1">
    <property type="nucleotide sequence ID" value="NZ_RDSM01000001.1"/>
</dbReference>
<dbReference type="PANTHER" id="PTHR44858:SF1">
    <property type="entry name" value="UDP-N-ACETYLGLUCOSAMINE--PEPTIDE N-ACETYLGLUCOSAMINYLTRANSFERASE SPINDLY-RELATED"/>
    <property type="match status" value="1"/>
</dbReference>
<accession>A0A4Q0T1P2</accession>
<dbReference type="PANTHER" id="PTHR44858">
    <property type="entry name" value="TETRATRICOPEPTIDE REPEAT PROTEIN 6"/>
    <property type="match status" value="1"/>
</dbReference>
<keyword evidence="4" id="KW-1133">Transmembrane helix</keyword>
<evidence type="ECO:0000256" key="3">
    <source>
        <dbReference type="PROSITE-ProRule" id="PRU00339"/>
    </source>
</evidence>
<dbReference type="AlphaFoldDB" id="A0A4Q0T1P2"/>
<name>A0A4Q0T1P2_9BACT</name>
<dbReference type="InterPro" id="IPR019734">
    <property type="entry name" value="TPR_rpt"/>
</dbReference>
<reference evidence="5 6" key="1">
    <citation type="submission" date="2018-11" db="EMBL/GenBank/DDBJ databases">
        <authorList>
            <person name="Mardanov A.V."/>
            <person name="Ravin N.V."/>
            <person name="Dedysh S.N."/>
        </authorList>
    </citation>
    <scope>NUCLEOTIDE SEQUENCE [LARGE SCALE GENOMIC DNA]</scope>
    <source>
        <strain evidence="5 6">AF10</strain>
    </source>
</reference>
<reference evidence="6" key="2">
    <citation type="submission" date="2019-02" db="EMBL/GenBank/DDBJ databases">
        <title>Granulicella sibirica sp. nov., a psychrotolerant acidobacterium isolated from an organic soil layer in forested tundra, West Siberia.</title>
        <authorList>
            <person name="Oshkin I.Y."/>
            <person name="Kulichevskaya I.S."/>
            <person name="Rijpstra W.I.C."/>
            <person name="Sinninghe Damste J.S."/>
            <person name="Rakitin A.L."/>
            <person name="Ravin N.V."/>
            <person name="Dedysh S.N."/>
        </authorList>
    </citation>
    <scope>NUCLEOTIDE SEQUENCE [LARGE SCALE GENOMIC DNA]</scope>
    <source>
        <strain evidence="6">AF10</strain>
    </source>
</reference>
<keyword evidence="5" id="KW-0808">Transferase</keyword>
<dbReference type="Gene3D" id="1.25.40.10">
    <property type="entry name" value="Tetratricopeptide repeat domain"/>
    <property type="match status" value="1"/>
</dbReference>
<feature type="repeat" description="TPR" evidence="3">
    <location>
        <begin position="193"/>
        <end position="226"/>
    </location>
</feature>
<feature type="repeat" description="TPR" evidence="3">
    <location>
        <begin position="159"/>
        <end position="192"/>
    </location>
</feature>
<evidence type="ECO:0000256" key="1">
    <source>
        <dbReference type="ARBA" id="ARBA00022737"/>
    </source>
</evidence>
<dbReference type="SMART" id="SM00028">
    <property type="entry name" value="TPR"/>
    <property type="match status" value="3"/>
</dbReference>
<keyword evidence="4" id="KW-0812">Transmembrane</keyword>
<protein>
    <submittedName>
        <fullName evidence="5">O-linked GlcNAc transferase</fullName>
    </submittedName>
</protein>
<feature type="transmembrane region" description="Helical" evidence="4">
    <location>
        <begin position="31"/>
        <end position="49"/>
    </location>
</feature>
<dbReference type="SUPFAM" id="SSF48452">
    <property type="entry name" value="TPR-like"/>
    <property type="match status" value="1"/>
</dbReference>
<dbReference type="Pfam" id="PF13432">
    <property type="entry name" value="TPR_16"/>
    <property type="match status" value="1"/>
</dbReference>
<proteinExistence type="predicted"/>
<keyword evidence="6" id="KW-1185">Reference proteome</keyword>
<comment type="caution">
    <text evidence="5">The sequence shown here is derived from an EMBL/GenBank/DDBJ whole genome shotgun (WGS) entry which is preliminary data.</text>
</comment>
<dbReference type="GO" id="GO:0016740">
    <property type="term" value="F:transferase activity"/>
    <property type="evidence" value="ECO:0007669"/>
    <property type="project" value="UniProtKB-KW"/>
</dbReference>
<dbReference type="Pfam" id="PF00515">
    <property type="entry name" value="TPR_1"/>
    <property type="match status" value="1"/>
</dbReference>
<keyword evidence="2 3" id="KW-0802">TPR repeat</keyword>
<evidence type="ECO:0000256" key="2">
    <source>
        <dbReference type="ARBA" id="ARBA00022803"/>
    </source>
</evidence>
<gene>
    <name evidence="5" type="ORF">GRAN_0397</name>
</gene>
<keyword evidence="1" id="KW-0677">Repeat</keyword>
<sequence length="329" mass="36271">MAFQTVSSKFLQFLLFCLGRAGVTRCGFWLWIVAPLSLFLIAVGSVAAGQPKDDRVATAGMTSFDARQAMHREEAWLSIAAHLPDPATATGDQLEVAGDVLRARRFTQDALDYYADALRRGGNEERLMVKLGVTELELRQPARARVYFKMVVKRDKKNAEAWNNLGATEYIDGQFSASVSDYRKAIKLNPKSAVFHVNLATTFVEHKSFEEARGEFTKAYDLDPELGLHRGETAGIAARILSADDHARFCFEMARMYASRGKIDEMMHSLASASESGMDLLETMPRDSVLSKYAKDPQVLMLMQNAKALKKNSVAGLAGPLVPLPAATN</sequence>
<dbReference type="Proteomes" id="UP000289437">
    <property type="component" value="Unassembled WGS sequence"/>
</dbReference>
<dbReference type="InterPro" id="IPR011990">
    <property type="entry name" value="TPR-like_helical_dom_sf"/>
</dbReference>